<sequence>MNARDLINFASHAEFAAILATTPSLVELIYTRQKHACEVHAEDFWDNWEYDDYCNIAMYTMESVLNDAKQLENLLGYGLLNVARHFALNRFDLSVRRVNTFREILTKHPEWKGKFREMTYQGVDGNLTAELGRSIEEKPPRKACLYSFQDEEGQLW</sequence>
<accession>A0AAN5C8J4</accession>
<dbReference type="EMBL" id="BTRK01000001">
    <property type="protein sequence ID" value="GMR32854.1"/>
    <property type="molecule type" value="Genomic_DNA"/>
</dbReference>
<keyword evidence="2" id="KW-1185">Reference proteome</keyword>
<gene>
    <name evidence="1" type="ORF">PMAYCL1PPCAC_03048</name>
</gene>
<comment type="caution">
    <text evidence="1">The sequence shown here is derived from an EMBL/GenBank/DDBJ whole genome shotgun (WGS) entry which is preliminary data.</text>
</comment>
<proteinExistence type="predicted"/>
<protein>
    <submittedName>
        <fullName evidence="1">Uncharacterized protein</fullName>
    </submittedName>
</protein>
<dbReference type="AlphaFoldDB" id="A0AAN5C8J4"/>
<organism evidence="1 2">
    <name type="scientific">Pristionchus mayeri</name>
    <dbReference type="NCBI Taxonomy" id="1317129"/>
    <lineage>
        <taxon>Eukaryota</taxon>
        <taxon>Metazoa</taxon>
        <taxon>Ecdysozoa</taxon>
        <taxon>Nematoda</taxon>
        <taxon>Chromadorea</taxon>
        <taxon>Rhabditida</taxon>
        <taxon>Rhabditina</taxon>
        <taxon>Diplogasteromorpha</taxon>
        <taxon>Diplogasteroidea</taxon>
        <taxon>Neodiplogasteridae</taxon>
        <taxon>Pristionchus</taxon>
    </lineage>
</organism>
<evidence type="ECO:0000313" key="1">
    <source>
        <dbReference type="EMBL" id="GMR32854.1"/>
    </source>
</evidence>
<dbReference type="Proteomes" id="UP001328107">
    <property type="component" value="Unassembled WGS sequence"/>
</dbReference>
<name>A0AAN5C8J4_9BILA</name>
<reference evidence="2" key="1">
    <citation type="submission" date="2022-10" db="EMBL/GenBank/DDBJ databases">
        <title>Genome assembly of Pristionchus species.</title>
        <authorList>
            <person name="Yoshida K."/>
            <person name="Sommer R.J."/>
        </authorList>
    </citation>
    <scope>NUCLEOTIDE SEQUENCE [LARGE SCALE GENOMIC DNA]</scope>
    <source>
        <strain evidence="2">RS5460</strain>
    </source>
</reference>
<evidence type="ECO:0000313" key="2">
    <source>
        <dbReference type="Proteomes" id="UP001328107"/>
    </source>
</evidence>